<name>A0ABQ6CRD1_9HYPH</name>
<evidence type="ECO:0000313" key="2">
    <source>
        <dbReference type="Proteomes" id="UP001156882"/>
    </source>
</evidence>
<dbReference type="Gene3D" id="1.10.10.1100">
    <property type="entry name" value="BFD-like [2Fe-2S]-binding domain"/>
    <property type="match status" value="1"/>
</dbReference>
<dbReference type="InterPro" id="IPR041854">
    <property type="entry name" value="BFD-like_2Fe2S-bd_dom_sf"/>
</dbReference>
<dbReference type="EMBL" id="BSPC01000066">
    <property type="protein sequence ID" value="GLS22892.1"/>
    <property type="molecule type" value="Genomic_DNA"/>
</dbReference>
<reference evidence="2" key="1">
    <citation type="journal article" date="2019" name="Int. J. Syst. Evol. Microbiol.">
        <title>The Global Catalogue of Microorganisms (GCM) 10K type strain sequencing project: providing services to taxonomists for standard genome sequencing and annotation.</title>
        <authorList>
            <consortium name="The Broad Institute Genomics Platform"/>
            <consortium name="The Broad Institute Genome Sequencing Center for Infectious Disease"/>
            <person name="Wu L."/>
            <person name="Ma J."/>
        </authorList>
    </citation>
    <scope>NUCLEOTIDE SEQUENCE [LARGE SCALE GENOMIC DNA]</scope>
    <source>
        <strain evidence="2">NBRC 101365</strain>
    </source>
</reference>
<protein>
    <recommendedName>
        <fullName evidence="3">(2Fe-2S)-binding protein</fullName>
    </recommendedName>
</protein>
<evidence type="ECO:0008006" key="3">
    <source>
        <dbReference type="Google" id="ProtNLM"/>
    </source>
</evidence>
<sequence length="91" mass="9527">MIVCSCRVLTDGDFASTLASEDPGCPRSAADAYRCLGCGPECGRCLITVRQILADARAAARCHDCAETDCALHGIAVEVANSDVPYFDAAE</sequence>
<dbReference type="RefSeq" id="WP_284315841.1">
    <property type="nucleotide sequence ID" value="NZ_BSPC01000066.1"/>
</dbReference>
<evidence type="ECO:0000313" key="1">
    <source>
        <dbReference type="EMBL" id="GLS22892.1"/>
    </source>
</evidence>
<dbReference type="Proteomes" id="UP001156882">
    <property type="component" value="Unassembled WGS sequence"/>
</dbReference>
<proteinExistence type="predicted"/>
<keyword evidence="2" id="KW-1185">Reference proteome</keyword>
<accession>A0ABQ6CRD1</accession>
<gene>
    <name evidence="1" type="ORF">GCM10007874_59120</name>
</gene>
<comment type="caution">
    <text evidence="1">The sequence shown here is derived from an EMBL/GenBank/DDBJ whole genome shotgun (WGS) entry which is preliminary data.</text>
</comment>
<organism evidence="1 2">
    <name type="scientific">Labrys miyagiensis</name>
    <dbReference type="NCBI Taxonomy" id="346912"/>
    <lineage>
        <taxon>Bacteria</taxon>
        <taxon>Pseudomonadati</taxon>
        <taxon>Pseudomonadota</taxon>
        <taxon>Alphaproteobacteria</taxon>
        <taxon>Hyphomicrobiales</taxon>
        <taxon>Xanthobacteraceae</taxon>
        <taxon>Labrys</taxon>
    </lineage>
</organism>